<name>A0A8X6MZU1_NEPPI</name>
<accession>A0A8X6MZU1</accession>
<dbReference type="Proteomes" id="UP000887013">
    <property type="component" value="Unassembled WGS sequence"/>
</dbReference>
<comment type="caution">
    <text evidence="1">The sequence shown here is derived from an EMBL/GenBank/DDBJ whole genome shotgun (WGS) entry which is preliminary data.</text>
</comment>
<sequence length="104" mass="12144">MKAYNLESVWYYTAAGLLRDSVLKFTKVKIELLMDYDMYLFVEKGIRGGISQCSNRYSRANNKYLPNFESSQPENVSLYLDANNPYGWAMSQSLPLNDFKWVDF</sequence>
<dbReference type="SUPFAM" id="SSF56672">
    <property type="entry name" value="DNA/RNA polymerases"/>
    <property type="match status" value="1"/>
</dbReference>
<organism evidence="1 2">
    <name type="scientific">Nephila pilipes</name>
    <name type="common">Giant wood spider</name>
    <name type="synonym">Nephila maculata</name>
    <dbReference type="NCBI Taxonomy" id="299642"/>
    <lineage>
        <taxon>Eukaryota</taxon>
        <taxon>Metazoa</taxon>
        <taxon>Ecdysozoa</taxon>
        <taxon>Arthropoda</taxon>
        <taxon>Chelicerata</taxon>
        <taxon>Arachnida</taxon>
        <taxon>Araneae</taxon>
        <taxon>Araneomorphae</taxon>
        <taxon>Entelegynae</taxon>
        <taxon>Araneoidea</taxon>
        <taxon>Nephilidae</taxon>
        <taxon>Nephila</taxon>
    </lineage>
</organism>
<evidence type="ECO:0000313" key="2">
    <source>
        <dbReference type="Proteomes" id="UP000887013"/>
    </source>
</evidence>
<dbReference type="PANTHER" id="PTHR31511">
    <property type="entry name" value="PROTEIN CBG23764"/>
    <property type="match status" value="1"/>
</dbReference>
<keyword evidence="2" id="KW-1185">Reference proteome</keyword>
<protein>
    <submittedName>
        <fullName evidence="1">DNA_pol_B_2 domain-containing protein</fullName>
    </submittedName>
</protein>
<proteinExistence type="predicted"/>
<reference evidence="1" key="1">
    <citation type="submission" date="2020-08" db="EMBL/GenBank/DDBJ databases">
        <title>Multicomponent nature underlies the extraordinary mechanical properties of spider dragline silk.</title>
        <authorList>
            <person name="Kono N."/>
            <person name="Nakamura H."/>
            <person name="Mori M."/>
            <person name="Yoshida Y."/>
            <person name="Ohtoshi R."/>
            <person name="Malay A.D."/>
            <person name="Moran D.A.P."/>
            <person name="Tomita M."/>
            <person name="Numata K."/>
            <person name="Arakawa K."/>
        </authorList>
    </citation>
    <scope>NUCLEOTIDE SEQUENCE</scope>
</reference>
<dbReference type="EMBL" id="BMAW01052645">
    <property type="protein sequence ID" value="GFS86630.1"/>
    <property type="molecule type" value="Genomic_DNA"/>
</dbReference>
<evidence type="ECO:0000313" key="1">
    <source>
        <dbReference type="EMBL" id="GFS86630.1"/>
    </source>
</evidence>
<dbReference type="GO" id="GO:0071897">
    <property type="term" value="P:DNA biosynthetic process"/>
    <property type="evidence" value="ECO:0007669"/>
    <property type="project" value="UniProtKB-ARBA"/>
</dbReference>
<dbReference type="InterPro" id="IPR043502">
    <property type="entry name" value="DNA/RNA_pol_sf"/>
</dbReference>
<dbReference type="OrthoDB" id="6432353at2759"/>
<dbReference type="AlphaFoldDB" id="A0A8X6MZU1"/>
<dbReference type="PANTHER" id="PTHR31511:SF12">
    <property type="entry name" value="RHO TERMINATION FACTOR N-TERMINAL DOMAIN-CONTAINING PROTEIN"/>
    <property type="match status" value="1"/>
</dbReference>
<gene>
    <name evidence="1" type="ORF">NPIL_159371</name>
</gene>